<dbReference type="Proteomes" id="UP000030663">
    <property type="component" value="Unassembled WGS sequence"/>
</dbReference>
<gene>
    <name evidence="1" type="ORF">FOQG_16678</name>
</gene>
<name>X0BJR7_FUSOX</name>
<reference evidence="1 2" key="1">
    <citation type="submission" date="2011-11" db="EMBL/GenBank/DDBJ databases">
        <title>The Genome Sequence of Fusarium oxysporum PHW815.</title>
        <authorList>
            <consortium name="The Broad Institute Genome Sequencing Platform"/>
            <person name="Ma L.-J."/>
            <person name="Gale L.R."/>
            <person name="Schwartz D.C."/>
            <person name="Zhou S."/>
            <person name="Corby-Kistler H."/>
            <person name="Young S.K."/>
            <person name="Zeng Q."/>
            <person name="Gargeya S."/>
            <person name="Fitzgerald M."/>
            <person name="Haas B."/>
            <person name="Abouelleil A."/>
            <person name="Alvarado L."/>
            <person name="Arachchi H.M."/>
            <person name="Berlin A."/>
            <person name="Brown A."/>
            <person name="Chapman S.B."/>
            <person name="Chen Z."/>
            <person name="Dunbar C."/>
            <person name="Freedman E."/>
            <person name="Gearin G."/>
            <person name="Goldberg J."/>
            <person name="Griggs A."/>
            <person name="Gujja S."/>
            <person name="Heiman D."/>
            <person name="Howarth C."/>
            <person name="Larson L."/>
            <person name="Lui A."/>
            <person name="MacDonald P.J.P."/>
            <person name="Montmayeur A."/>
            <person name="Murphy C."/>
            <person name="Neiman D."/>
            <person name="Pearson M."/>
            <person name="Priest M."/>
            <person name="Roberts A."/>
            <person name="Saif S."/>
            <person name="Shea T."/>
            <person name="Shenoy N."/>
            <person name="Sisk P."/>
            <person name="Stolte C."/>
            <person name="Sykes S."/>
            <person name="Wortman J."/>
            <person name="Nusbaum C."/>
            <person name="Birren B."/>
        </authorList>
    </citation>
    <scope>NUCLEOTIDE SEQUENCE [LARGE SCALE GENOMIC DNA]</scope>
    <source>
        <strain evidence="1 2">54005</strain>
    </source>
</reference>
<dbReference type="EMBL" id="JH658510">
    <property type="protein sequence ID" value="EXK78674.1"/>
    <property type="molecule type" value="Genomic_DNA"/>
</dbReference>
<dbReference type="AlphaFoldDB" id="X0BJR7"/>
<evidence type="ECO:0000313" key="1">
    <source>
        <dbReference type="EMBL" id="EXK78674.1"/>
    </source>
</evidence>
<proteinExistence type="predicted"/>
<keyword evidence="2" id="KW-1185">Reference proteome</keyword>
<dbReference type="HOGENOM" id="CLU_2941851_0_0_1"/>
<accession>X0BJR7</accession>
<protein>
    <submittedName>
        <fullName evidence="1">Uncharacterized protein</fullName>
    </submittedName>
</protein>
<sequence>MSLRGRGLELPLTLNQPSLLLELGSQSLVVVGGSTLVHTCMTDGHLILTNSHAVLENRRT</sequence>
<evidence type="ECO:0000313" key="2">
    <source>
        <dbReference type="Proteomes" id="UP000030663"/>
    </source>
</evidence>
<organism evidence="1 2">
    <name type="scientific">Fusarium oxysporum f. sp. raphani 54005</name>
    <dbReference type="NCBI Taxonomy" id="1089458"/>
    <lineage>
        <taxon>Eukaryota</taxon>
        <taxon>Fungi</taxon>
        <taxon>Dikarya</taxon>
        <taxon>Ascomycota</taxon>
        <taxon>Pezizomycotina</taxon>
        <taxon>Sordariomycetes</taxon>
        <taxon>Hypocreomycetidae</taxon>
        <taxon>Hypocreales</taxon>
        <taxon>Nectriaceae</taxon>
        <taxon>Fusarium</taxon>
        <taxon>Fusarium oxysporum species complex</taxon>
    </lineage>
</organism>